<dbReference type="InterPro" id="IPR002293">
    <property type="entry name" value="AA/rel_permease1"/>
</dbReference>
<feature type="transmembrane region" description="Helical" evidence="6">
    <location>
        <begin position="252"/>
        <end position="273"/>
    </location>
</feature>
<keyword evidence="8" id="KW-1185">Reference proteome</keyword>
<keyword evidence="4 6" id="KW-1133">Transmembrane helix</keyword>
<gene>
    <name evidence="7" type="ORF">GCM10009843_21980</name>
</gene>
<dbReference type="PANTHER" id="PTHR42770">
    <property type="entry name" value="AMINO ACID TRANSPORTER-RELATED"/>
    <property type="match status" value="1"/>
</dbReference>
<evidence type="ECO:0000256" key="4">
    <source>
        <dbReference type="ARBA" id="ARBA00022989"/>
    </source>
</evidence>
<keyword evidence="5 6" id="KW-0472">Membrane</keyword>
<evidence type="ECO:0000313" key="8">
    <source>
        <dbReference type="Proteomes" id="UP001500575"/>
    </source>
</evidence>
<dbReference type="EMBL" id="BAAAQQ010000011">
    <property type="protein sequence ID" value="GAA2124871.1"/>
    <property type="molecule type" value="Genomic_DNA"/>
</dbReference>
<feature type="transmembrane region" description="Helical" evidence="6">
    <location>
        <begin position="465"/>
        <end position="483"/>
    </location>
</feature>
<feature type="transmembrane region" description="Helical" evidence="6">
    <location>
        <begin position="141"/>
        <end position="160"/>
    </location>
</feature>
<dbReference type="Pfam" id="PF13520">
    <property type="entry name" value="AA_permease_2"/>
    <property type="match status" value="1"/>
</dbReference>
<evidence type="ECO:0000313" key="7">
    <source>
        <dbReference type="EMBL" id="GAA2124871.1"/>
    </source>
</evidence>
<dbReference type="Proteomes" id="UP001500575">
    <property type="component" value="Unassembled WGS sequence"/>
</dbReference>
<dbReference type="PANTHER" id="PTHR42770:SF16">
    <property type="entry name" value="AMINO ACID PERMEASE"/>
    <property type="match status" value="1"/>
</dbReference>
<evidence type="ECO:0000256" key="5">
    <source>
        <dbReference type="ARBA" id="ARBA00023136"/>
    </source>
</evidence>
<name>A0ABP5K4N5_9ACTN</name>
<comment type="subcellular location">
    <subcellularLocation>
        <location evidence="1">Cell membrane</location>
        <topology evidence="1">Multi-pass membrane protein</topology>
    </subcellularLocation>
</comment>
<evidence type="ECO:0000256" key="6">
    <source>
        <dbReference type="SAM" id="Phobius"/>
    </source>
</evidence>
<keyword evidence="3 6" id="KW-0812">Transmembrane</keyword>
<comment type="caution">
    <text evidence="7">The sequence shown here is derived from an EMBL/GenBank/DDBJ whole genome shotgun (WGS) entry which is preliminary data.</text>
</comment>
<sequence length="515" mass="54440">MATETEIGSSESESAGHGVLKPNAVGLIGVVFMVVAFSAPITAMTGNVPVAVGYGNGLGAPAGFIVACVILTIFSVGFVAMAKHITAAGAFYTFVSRGISRPVGLGAGVMSMLAYMLIEAALIGLFSVFCQSTMLSQFDIDIPWIVYGVIGMAVIGILSYRDISLATKVLGVVLVIEVLLLSLMAFAVLFKGGGPDGLMPGSLNPAKAFQTDGLSEGVAGLGLLFAFWSWVGFEATAIYGEESKDPKKIVPRATLVAVIGIGVFYTFISWMAVAGNGAEQSIVIAQSAEPFELLYTPMRDYVGEWGVKGFEWFVIGGSFACALAIHNSATRYLFAFGRDGLLPRSLGKAHPRHQSPAVASTFQTVFTVVVVLGAYVADVDPYLELYVLLAVFATVALLAVQSLTAVACIWYFHVKKQHPETANVFRTILSPVIGGLGMIYVNYLLLSNLSSAAGAAAETWFGRALPYLVLASFVVPVLVALYWRKSNPAKYAAIGSTIFTHAGLTTDIDEPTVSR</sequence>
<dbReference type="RefSeq" id="WP_344303763.1">
    <property type="nucleotide sequence ID" value="NZ_BAAAQQ010000011.1"/>
</dbReference>
<feature type="transmembrane region" description="Helical" evidence="6">
    <location>
        <begin position="24"/>
        <end position="42"/>
    </location>
</feature>
<feature type="transmembrane region" description="Helical" evidence="6">
    <location>
        <begin position="169"/>
        <end position="190"/>
    </location>
</feature>
<evidence type="ECO:0000256" key="2">
    <source>
        <dbReference type="ARBA" id="ARBA00022475"/>
    </source>
</evidence>
<dbReference type="Gene3D" id="1.20.1740.10">
    <property type="entry name" value="Amino acid/polyamine transporter I"/>
    <property type="match status" value="1"/>
</dbReference>
<feature type="transmembrane region" description="Helical" evidence="6">
    <location>
        <begin position="312"/>
        <end position="334"/>
    </location>
</feature>
<reference evidence="8" key="1">
    <citation type="journal article" date="2019" name="Int. J. Syst. Evol. Microbiol.">
        <title>The Global Catalogue of Microorganisms (GCM) 10K type strain sequencing project: providing services to taxonomists for standard genome sequencing and annotation.</title>
        <authorList>
            <consortium name="The Broad Institute Genomics Platform"/>
            <consortium name="The Broad Institute Genome Sequencing Center for Infectious Disease"/>
            <person name="Wu L."/>
            <person name="Ma J."/>
        </authorList>
    </citation>
    <scope>NUCLEOTIDE SEQUENCE [LARGE SCALE GENOMIC DNA]</scope>
    <source>
        <strain evidence="8">JCM 16021</strain>
    </source>
</reference>
<keyword evidence="2" id="KW-1003">Cell membrane</keyword>
<feature type="transmembrane region" description="Helical" evidence="6">
    <location>
        <begin position="62"/>
        <end position="82"/>
    </location>
</feature>
<feature type="transmembrane region" description="Helical" evidence="6">
    <location>
        <begin position="103"/>
        <end position="129"/>
    </location>
</feature>
<organism evidence="7 8">
    <name type="scientific">Nocardioides bigeumensis</name>
    <dbReference type="NCBI Taxonomy" id="433657"/>
    <lineage>
        <taxon>Bacteria</taxon>
        <taxon>Bacillati</taxon>
        <taxon>Actinomycetota</taxon>
        <taxon>Actinomycetes</taxon>
        <taxon>Propionibacteriales</taxon>
        <taxon>Nocardioidaceae</taxon>
        <taxon>Nocardioides</taxon>
    </lineage>
</organism>
<feature type="transmembrane region" description="Helical" evidence="6">
    <location>
        <begin position="218"/>
        <end position="240"/>
    </location>
</feature>
<feature type="transmembrane region" description="Helical" evidence="6">
    <location>
        <begin position="355"/>
        <end position="377"/>
    </location>
</feature>
<evidence type="ECO:0000256" key="3">
    <source>
        <dbReference type="ARBA" id="ARBA00022692"/>
    </source>
</evidence>
<accession>A0ABP5K4N5</accession>
<feature type="transmembrane region" description="Helical" evidence="6">
    <location>
        <begin position="424"/>
        <end position="445"/>
    </location>
</feature>
<feature type="transmembrane region" description="Helical" evidence="6">
    <location>
        <begin position="383"/>
        <end position="412"/>
    </location>
</feature>
<proteinExistence type="predicted"/>
<dbReference type="PIRSF" id="PIRSF006060">
    <property type="entry name" value="AA_transporter"/>
    <property type="match status" value="1"/>
</dbReference>
<dbReference type="InterPro" id="IPR050367">
    <property type="entry name" value="APC_superfamily"/>
</dbReference>
<protein>
    <submittedName>
        <fullName evidence="7">APC family permease</fullName>
    </submittedName>
</protein>
<evidence type="ECO:0000256" key="1">
    <source>
        <dbReference type="ARBA" id="ARBA00004651"/>
    </source>
</evidence>